<accession>A0A428QAL7</accession>
<proteinExistence type="predicted"/>
<evidence type="ECO:0000313" key="2">
    <source>
        <dbReference type="EMBL" id="RSL62343.1"/>
    </source>
</evidence>
<comment type="caution">
    <text evidence="2">The sequence shown here is derived from an EMBL/GenBank/DDBJ whole genome shotgun (WGS) entry which is preliminary data.</text>
</comment>
<protein>
    <submittedName>
        <fullName evidence="2">Uncharacterized protein</fullName>
    </submittedName>
</protein>
<dbReference type="AlphaFoldDB" id="A0A428QAL7"/>
<gene>
    <name evidence="2" type="ORF">CEP54_005783</name>
</gene>
<dbReference type="Proteomes" id="UP000288168">
    <property type="component" value="Unassembled WGS sequence"/>
</dbReference>
<evidence type="ECO:0000313" key="3">
    <source>
        <dbReference type="Proteomes" id="UP000288168"/>
    </source>
</evidence>
<sequence length="106" mass="11873">MVAGRKQYNIKPKNRGNVVKGEKSGTTSRTCLQLDVAFDSLPVALIHPFAETWVRFAVLRYSHRRAYVNEQQNLIAIDLVRKLIVDCSMTGRPMSLPNPLANFGGD</sequence>
<keyword evidence="3" id="KW-1185">Reference proteome</keyword>
<evidence type="ECO:0000256" key="1">
    <source>
        <dbReference type="SAM" id="MobiDB-lite"/>
    </source>
</evidence>
<reference evidence="2 3" key="1">
    <citation type="submission" date="2017-06" db="EMBL/GenBank/DDBJ databases">
        <title>Comparative genomic analysis of Ambrosia Fusariam Clade fungi.</title>
        <authorList>
            <person name="Stajich J.E."/>
            <person name="Carrillo J."/>
            <person name="Kijimoto T."/>
            <person name="Eskalen A."/>
            <person name="O'Donnell K."/>
            <person name="Kasson M."/>
        </authorList>
    </citation>
    <scope>NUCLEOTIDE SEQUENCE [LARGE SCALE GENOMIC DNA]</scope>
    <source>
        <strain evidence="2 3">NRRL62584</strain>
    </source>
</reference>
<dbReference type="EMBL" id="NKCI01000045">
    <property type="protein sequence ID" value="RSL62343.1"/>
    <property type="molecule type" value="Genomic_DNA"/>
</dbReference>
<organism evidence="2 3">
    <name type="scientific">Fusarium duplospermum</name>
    <dbReference type="NCBI Taxonomy" id="1325734"/>
    <lineage>
        <taxon>Eukaryota</taxon>
        <taxon>Fungi</taxon>
        <taxon>Dikarya</taxon>
        <taxon>Ascomycota</taxon>
        <taxon>Pezizomycotina</taxon>
        <taxon>Sordariomycetes</taxon>
        <taxon>Hypocreomycetidae</taxon>
        <taxon>Hypocreales</taxon>
        <taxon>Nectriaceae</taxon>
        <taxon>Fusarium</taxon>
        <taxon>Fusarium solani species complex</taxon>
    </lineage>
</organism>
<feature type="region of interest" description="Disordered" evidence="1">
    <location>
        <begin position="1"/>
        <end position="26"/>
    </location>
</feature>
<name>A0A428QAL7_9HYPO</name>